<reference evidence="1 2" key="1">
    <citation type="submission" date="2022-04" db="EMBL/GenBank/DDBJ databases">
        <title>Positive selection, recombination, and allopatry shape intraspecific diversity of widespread and dominant cyanobacteria.</title>
        <authorList>
            <person name="Wei J."/>
            <person name="Shu W."/>
            <person name="Hu C."/>
        </authorList>
    </citation>
    <scope>NUCLEOTIDE SEQUENCE [LARGE SCALE GENOMIC DNA]</scope>
    <source>
        <strain evidence="1 2">GB2-A4</strain>
    </source>
</reference>
<organism evidence="1 2">
    <name type="scientific">Trichocoleus desertorum GB2-A4</name>
    <dbReference type="NCBI Taxonomy" id="2933944"/>
    <lineage>
        <taxon>Bacteria</taxon>
        <taxon>Bacillati</taxon>
        <taxon>Cyanobacteriota</taxon>
        <taxon>Cyanophyceae</taxon>
        <taxon>Leptolyngbyales</taxon>
        <taxon>Trichocoleusaceae</taxon>
        <taxon>Trichocoleus</taxon>
    </lineage>
</organism>
<evidence type="ECO:0000313" key="2">
    <source>
        <dbReference type="Proteomes" id="UP001464891"/>
    </source>
</evidence>
<keyword evidence="2" id="KW-1185">Reference proteome</keyword>
<comment type="caution">
    <text evidence="1">The sequence shown here is derived from an EMBL/GenBank/DDBJ whole genome shotgun (WGS) entry which is preliminary data.</text>
</comment>
<dbReference type="RefSeq" id="WP_190443419.1">
    <property type="nucleotide sequence ID" value="NZ_JAMPKM010000037.1"/>
</dbReference>
<dbReference type="EMBL" id="JAMPKM010000037">
    <property type="protein sequence ID" value="MEP0820629.1"/>
    <property type="molecule type" value="Genomic_DNA"/>
</dbReference>
<evidence type="ECO:0000313" key="1">
    <source>
        <dbReference type="EMBL" id="MEP0820629.1"/>
    </source>
</evidence>
<sequence length="69" mass="7267">MTLSSVVLHTAGKTLAPALVVSGHKTALVKHSSNKIGDTYNNFACIAAKTMVLIPLMPGLKEAGFSTRR</sequence>
<dbReference type="Proteomes" id="UP001464891">
    <property type="component" value="Unassembled WGS sequence"/>
</dbReference>
<protein>
    <submittedName>
        <fullName evidence="1">Uncharacterized protein</fullName>
    </submittedName>
</protein>
<proteinExistence type="predicted"/>
<name>A0ABV0JFR2_9CYAN</name>
<gene>
    <name evidence="1" type="ORF">NC998_26415</name>
</gene>
<accession>A0ABV0JFR2</accession>